<evidence type="ECO:0000259" key="1">
    <source>
        <dbReference type="Pfam" id="PF02698"/>
    </source>
</evidence>
<reference evidence="2 3" key="1">
    <citation type="submission" date="2018-06" db="EMBL/GenBank/DDBJ databases">
        <title>Genomic Encyclopedia of Type Strains, Phase IV (KMG-IV): sequencing the most valuable type-strain genomes for metagenomic binning, comparative biology and taxonomic classification.</title>
        <authorList>
            <person name="Goeker M."/>
        </authorList>
    </citation>
    <scope>NUCLEOTIDE SEQUENCE [LARGE SCALE GENOMIC DNA]</scope>
    <source>
        <strain evidence="2 3">DSM 18048</strain>
    </source>
</reference>
<dbReference type="GO" id="GO:0005886">
    <property type="term" value="C:plasma membrane"/>
    <property type="evidence" value="ECO:0007669"/>
    <property type="project" value="TreeGrafter"/>
</dbReference>
<dbReference type="InterPro" id="IPR003848">
    <property type="entry name" value="DUF218"/>
</dbReference>
<dbReference type="CDD" id="cd06259">
    <property type="entry name" value="YdcF-like"/>
    <property type="match status" value="1"/>
</dbReference>
<accession>A0A318S477</accession>
<dbReference type="OrthoDB" id="9782395at2"/>
<feature type="domain" description="DUF218" evidence="1">
    <location>
        <begin position="38"/>
        <end position="157"/>
    </location>
</feature>
<dbReference type="InterPro" id="IPR051599">
    <property type="entry name" value="Cell_Envelope_Assoc"/>
</dbReference>
<evidence type="ECO:0000313" key="2">
    <source>
        <dbReference type="EMBL" id="PYE52870.1"/>
    </source>
</evidence>
<evidence type="ECO:0000313" key="3">
    <source>
        <dbReference type="Proteomes" id="UP000248326"/>
    </source>
</evidence>
<keyword evidence="3" id="KW-1185">Reference proteome</keyword>
<comment type="caution">
    <text evidence="2">The sequence shown here is derived from an EMBL/GenBank/DDBJ whole genome shotgun (WGS) entry which is preliminary data.</text>
</comment>
<name>A0A318S477_9DEIO</name>
<sequence length="190" mass="20200">MRSQGSAPGAVPLLVLLVLGAVLMLAGAASVDRPYPTLLVLGAAQYNGHPSPAFERRLRHALDLYRAGGVKRIVVSGGVGKGDRFSEGAVGVKFLRSQGVPERVLIAETRSRSTLENLRNSKPYLTGAVTLVTDEVHATRALALAKAVGLKANVSTVKLASTGKAAEAYRQRERMLLLAYTLLGVIDEER</sequence>
<dbReference type="EMBL" id="QJSX01000011">
    <property type="protein sequence ID" value="PYE52870.1"/>
    <property type="molecule type" value="Genomic_DNA"/>
</dbReference>
<dbReference type="Pfam" id="PF02698">
    <property type="entry name" value="DUF218"/>
    <property type="match status" value="1"/>
</dbReference>
<organism evidence="2 3">
    <name type="scientific">Deinococcus yavapaiensis KR-236</name>
    <dbReference type="NCBI Taxonomy" id="694435"/>
    <lineage>
        <taxon>Bacteria</taxon>
        <taxon>Thermotogati</taxon>
        <taxon>Deinococcota</taxon>
        <taxon>Deinococci</taxon>
        <taxon>Deinococcales</taxon>
        <taxon>Deinococcaceae</taxon>
        <taxon>Deinococcus</taxon>
    </lineage>
</organism>
<dbReference type="PANTHER" id="PTHR30336:SF20">
    <property type="entry name" value="DUF218 DOMAIN-CONTAINING PROTEIN"/>
    <property type="match status" value="1"/>
</dbReference>
<dbReference type="PANTHER" id="PTHR30336">
    <property type="entry name" value="INNER MEMBRANE PROTEIN, PROBABLE PERMEASE"/>
    <property type="match status" value="1"/>
</dbReference>
<dbReference type="AlphaFoldDB" id="A0A318S477"/>
<dbReference type="Proteomes" id="UP000248326">
    <property type="component" value="Unassembled WGS sequence"/>
</dbReference>
<proteinExistence type="predicted"/>
<protein>
    <submittedName>
        <fullName evidence="2">Uncharacterized SAM-binding protein YcdF (DUF218 family)</fullName>
    </submittedName>
</protein>
<dbReference type="RefSeq" id="WP_110887453.1">
    <property type="nucleotide sequence ID" value="NZ_QJSX01000011.1"/>
</dbReference>
<dbReference type="Gene3D" id="3.40.50.620">
    <property type="entry name" value="HUPs"/>
    <property type="match status" value="1"/>
</dbReference>
<gene>
    <name evidence="2" type="ORF">DES52_11141</name>
</gene>
<dbReference type="InterPro" id="IPR014729">
    <property type="entry name" value="Rossmann-like_a/b/a_fold"/>
</dbReference>